<dbReference type="EnsemblPlants" id="AET5Gv20211100.14">
    <property type="protein sequence ID" value="AET5Gv20211100.14"/>
    <property type="gene ID" value="AET5Gv20211100"/>
</dbReference>
<accession>A0A453JVS2</accession>
<proteinExistence type="predicted"/>
<dbReference type="Proteomes" id="UP000015105">
    <property type="component" value="Chromosome 5D"/>
</dbReference>
<reference evidence="2" key="1">
    <citation type="journal article" date="2014" name="Science">
        <title>Ancient hybridizations among the ancestral genomes of bread wheat.</title>
        <authorList>
            <consortium name="International Wheat Genome Sequencing Consortium,"/>
            <person name="Marcussen T."/>
            <person name="Sandve S.R."/>
            <person name="Heier L."/>
            <person name="Spannagl M."/>
            <person name="Pfeifer M."/>
            <person name="Jakobsen K.S."/>
            <person name="Wulff B.B."/>
            <person name="Steuernagel B."/>
            <person name="Mayer K.F."/>
            <person name="Olsen O.A."/>
        </authorList>
    </citation>
    <scope>NUCLEOTIDE SEQUENCE [LARGE SCALE GENOMIC DNA]</scope>
    <source>
        <strain evidence="2">cv. AL8/78</strain>
    </source>
</reference>
<evidence type="ECO:0000313" key="1">
    <source>
        <dbReference type="EnsemblPlants" id="AET5Gv20211100.14"/>
    </source>
</evidence>
<reference evidence="1" key="4">
    <citation type="submission" date="2019-03" db="UniProtKB">
        <authorList>
            <consortium name="EnsemblPlants"/>
        </authorList>
    </citation>
    <scope>IDENTIFICATION</scope>
</reference>
<name>A0A453JVS2_AEGTS</name>
<dbReference type="AlphaFoldDB" id="A0A453JVS2"/>
<reference evidence="2" key="2">
    <citation type="journal article" date="2017" name="Nat. Plants">
        <title>The Aegilops tauschii genome reveals multiple impacts of transposons.</title>
        <authorList>
            <person name="Zhao G."/>
            <person name="Zou C."/>
            <person name="Li K."/>
            <person name="Wang K."/>
            <person name="Li T."/>
            <person name="Gao L."/>
            <person name="Zhang X."/>
            <person name="Wang H."/>
            <person name="Yang Z."/>
            <person name="Liu X."/>
            <person name="Jiang W."/>
            <person name="Mao L."/>
            <person name="Kong X."/>
            <person name="Jiao Y."/>
            <person name="Jia J."/>
        </authorList>
    </citation>
    <scope>NUCLEOTIDE SEQUENCE [LARGE SCALE GENOMIC DNA]</scope>
    <source>
        <strain evidence="2">cv. AL8/78</strain>
    </source>
</reference>
<sequence>CRSCLSPPKIGALGSMYILHNYRLNMHNELVLTLTILQFTAAPMTDLIIPFLVVESRTSHGVELPPELCRLVMSPVSNNTLYSFSVIPSVMYRIQCLLLSARLKDQLGPTMQQFAIPA</sequence>
<organism evidence="1 2">
    <name type="scientific">Aegilops tauschii subsp. strangulata</name>
    <name type="common">Goatgrass</name>
    <dbReference type="NCBI Taxonomy" id="200361"/>
    <lineage>
        <taxon>Eukaryota</taxon>
        <taxon>Viridiplantae</taxon>
        <taxon>Streptophyta</taxon>
        <taxon>Embryophyta</taxon>
        <taxon>Tracheophyta</taxon>
        <taxon>Spermatophyta</taxon>
        <taxon>Magnoliopsida</taxon>
        <taxon>Liliopsida</taxon>
        <taxon>Poales</taxon>
        <taxon>Poaceae</taxon>
        <taxon>BOP clade</taxon>
        <taxon>Pooideae</taxon>
        <taxon>Triticodae</taxon>
        <taxon>Triticeae</taxon>
        <taxon>Triticinae</taxon>
        <taxon>Aegilops</taxon>
    </lineage>
</organism>
<keyword evidence="2" id="KW-1185">Reference proteome</keyword>
<dbReference type="Gramene" id="AET5Gv20211100.14">
    <property type="protein sequence ID" value="AET5Gv20211100.14"/>
    <property type="gene ID" value="AET5Gv20211100"/>
</dbReference>
<evidence type="ECO:0000313" key="2">
    <source>
        <dbReference type="Proteomes" id="UP000015105"/>
    </source>
</evidence>
<reference evidence="1" key="3">
    <citation type="journal article" date="2017" name="Nature">
        <title>Genome sequence of the progenitor of the wheat D genome Aegilops tauschii.</title>
        <authorList>
            <person name="Luo M.C."/>
            <person name="Gu Y.Q."/>
            <person name="Puiu D."/>
            <person name="Wang H."/>
            <person name="Twardziok S.O."/>
            <person name="Deal K.R."/>
            <person name="Huo N."/>
            <person name="Zhu T."/>
            <person name="Wang L."/>
            <person name="Wang Y."/>
            <person name="McGuire P.E."/>
            <person name="Liu S."/>
            <person name="Long H."/>
            <person name="Ramasamy R.K."/>
            <person name="Rodriguez J.C."/>
            <person name="Van S.L."/>
            <person name="Yuan L."/>
            <person name="Wang Z."/>
            <person name="Xia Z."/>
            <person name="Xiao L."/>
            <person name="Anderson O.D."/>
            <person name="Ouyang S."/>
            <person name="Liang Y."/>
            <person name="Zimin A.V."/>
            <person name="Pertea G."/>
            <person name="Qi P."/>
            <person name="Bennetzen J.L."/>
            <person name="Dai X."/>
            <person name="Dawson M.W."/>
            <person name="Muller H.G."/>
            <person name="Kugler K."/>
            <person name="Rivarola-Duarte L."/>
            <person name="Spannagl M."/>
            <person name="Mayer K.F.X."/>
            <person name="Lu F.H."/>
            <person name="Bevan M.W."/>
            <person name="Leroy P."/>
            <person name="Li P."/>
            <person name="You F.M."/>
            <person name="Sun Q."/>
            <person name="Liu Z."/>
            <person name="Lyons E."/>
            <person name="Wicker T."/>
            <person name="Salzberg S.L."/>
            <person name="Devos K.M."/>
            <person name="Dvorak J."/>
        </authorList>
    </citation>
    <scope>NUCLEOTIDE SEQUENCE [LARGE SCALE GENOMIC DNA]</scope>
    <source>
        <strain evidence="1">cv. AL8/78</strain>
    </source>
</reference>
<protein>
    <submittedName>
        <fullName evidence="1">Uncharacterized protein</fullName>
    </submittedName>
</protein>
<reference evidence="1" key="5">
    <citation type="journal article" date="2021" name="G3 (Bethesda)">
        <title>Aegilops tauschii genome assembly Aet v5.0 features greater sequence contiguity and improved annotation.</title>
        <authorList>
            <person name="Wang L."/>
            <person name="Zhu T."/>
            <person name="Rodriguez J.C."/>
            <person name="Deal K.R."/>
            <person name="Dubcovsky J."/>
            <person name="McGuire P.E."/>
            <person name="Lux T."/>
            <person name="Spannagl M."/>
            <person name="Mayer K.F.X."/>
            <person name="Baldrich P."/>
            <person name="Meyers B.C."/>
            <person name="Huo N."/>
            <person name="Gu Y.Q."/>
            <person name="Zhou H."/>
            <person name="Devos K.M."/>
            <person name="Bennetzen J.L."/>
            <person name="Unver T."/>
            <person name="Budak H."/>
            <person name="Gulick P.J."/>
            <person name="Galiba G."/>
            <person name="Kalapos B."/>
            <person name="Nelson D.R."/>
            <person name="Li P."/>
            <person name="You F.M."/>
            <person name="Luo M.C."/>
            <person name="Dvorak J."/>
        </authorList>
    </citation>
    <scope>NUCLEOTIDE SEQUENCE [LARGE SCALE GENOMIC DNA]</scope>
    <source>
        <strain evidence="1">cv. AL8/78</strain>
    </source>
</reference>